<dbReference type="SMART" id="SM00260">
    <property type="entry name" value="CheW"/>
    <property type="match status" value="1"/>
</dbReference>
<dbReference type="Gene3D" id="3.30.565.10">
    <property type="entry name" value="Histidine kinase-like ATPase, C-terminal domain"/>
    <property type="match status" value="1"/>
</dbReference>
<dbReference type="PROSITE" id="PS50109">
    <property type="entry name" value="HIS_KIN"/>
    <property type="match status" value="1"/>
</dbReference>
<dbReference type="InterPro" id="IPR037006">
    <property type="entry name" value="CheA-like_homodim_sf"/>
</dbReference>
<dbReference type="PROSITE" id="PS50851">
    <property type="entry name" value="CHEW"/>
    <property type="match status" value="1"/>
</dbReference>
<keyword evidence="10" id="KW-0902">Two-component regulatory system</keyword>
<evidence type="ECO:0000259" key="15">
    <source>
        <dbReference type="PROSITE" id="PS50851"/>
    </source>
</evidence>
<dbReference type="SMART" id="SM00073">
    <property type="entry name" value="HPT"/>
    <property type="match status" value="1"/>
</dbReference>
<evidence type="ECO:0000259" key="14">
    <source>
        <dbReference type="PROSITE" id="PS50109"/>
    </source>
</evidence>
<dbReference type="PATRIC" id="fig|1872076.5.peg.790"/>
<evidence type="ECO:0000313" key="17">
    <source>
        <dbReference type="EMBL" id="ODS34208.1"/>
    </source>
</evidence>
<keyword evidence="8 17" id="KW-0418">Kinase</keyword>
<evidence type="ECO:0000256" key="1">
    <source>
        <dbReference type="ARBA" id="ARBA00000085"/>
    </source>
</evidence>
<dbReference type="InterPro" id="IPR003594">
    <property type="entry name" value="HATPase_dom"/>
</dbReference>
<gene>
    <name evidence="17" type="primary">cheA_3</name>
    <name evidence="17" type="ORF">SCARUB_00684</name>
</gene>
<dbReference type="GO" id="GO:0005737">
    <property type="term" value="C:cytoplasm"/>
    <property type="evidence" value="ECO:0007669"/>
    <property type="project" value="InterPro"/>
</dbReference>
<dbReference type="CDD" id="cd00731">
    <property type="entry name" value="CheA_reg"/>
    <property type="match status" value="1"/>
</dbReference>
<keyword evidence="6 17" id="KW-0808">Transferase</keyword>
<keyword evidence="4" id="KW-0145">Chemotaxis</keyword>
<dbReference type="InterPro" id="IPR037257">
    <property type="entry name" value="T2SS_E_N_sf"/>
</dbReference>
<feature type="modified residue" description="Phosphohistidine" evidence="12">
    <location>
        <position position="68"/>
    </location>
</feature>
<feature type="region of interest" description="Disordered" evidence="13">
    <location>
        <begin position="172"/>
        <end position="234"/>
    </location>
</feature>
<evidence type="ECO:0000256" key="12">
    <source>
        <dbReference type="PROSITE-ProRule" id="PRU00110"/>
    </source>
</evidence>
<dbReference type="SMART" id="SM01231">
    <property type="entry name" value="H-kinase_dim"/>
    <property type="match status" value="1"/>
</dbReference>
<keyword evidence="5 12" id="KW-0597">Phosphoprotein</keyword>
<dbReference type="InterPro" id="IPR036641">
    <property type="entry name" value="HPT_dom_sf"/>
</dbReference>
<dbReference type="InterPro" id="IPR036097">
    <property type="entry name" value="HisK_dim/P_sf"/>
</dbReference>
<evidence type="ECO:0000313" key="18">
    <source>
        <dbReference type="Proteomes" id="UP000094056"/>
    </source>
</evidence>
<dbReference type="InterPro" id="IPR008207">
    <property type="entry name" value="Sig_transdc_His_kin_Hpt_dom"/>
</dbReference>
<evidence type="ECO:0000256" key="7">
    <source>
        <dbReference type="ARBA" id="ARBA00022741"/>
    </source>
</evidence>
<dbReference type="InterPro" id="IPR036890">
    <property type="entry name" value="HATPase_C_sf"/>
</dbReference>
<evidence type="ECO:0000256" key="4">
    <source>
        <dbReference type="ARBA" id="ARBA00022500"/>
    </source>
</evidence>
<comment type="caution">
    <text evidence="17">The sequence shown here is derived from an EMBL/GenBank/DDBJ whole genome shotgun (WGS) entry which is preliminary data.</text>
</comment>
<dbReference type="InterPro" id="IPR005467">
    <property type="entry name" value="His_kinase_dom"/>
</dbReference>
<dbReference type="Gene3D" id="1.10.287.560">
    <property type="entry name" value="Histidine kinase CheA-like, homodimeric domain"/>
    <property type="match status" value="1"/>
</dbReference>
<dbReference type="FunFam" id="2.30.30.40:FF:000048">
    <property type="entry name" value="Chemotaxis protein CheA, putative"/>
    <property type="match status" value="1"/>
</dbReference>
<evidence type="ECO:0000256" key="2">
    <source>
        <dbReference type="ARBA" id="ARBA00012438"/>
    </source>
</evidence>
<evidence type="ECO:0000256" key="13">
    <source>
        <dbReference type="SAM" id="MobiDB-lite"/>
    </source>
</evidence>
<dbReference type="SUPFAM" id="SSF47384">
    <property type="entry name" value="Homodimeric domain of signal transducing histidine kinase"/>
    <property type="match status" value="1"/>
</dbReference>
<feature type="domain" description="Histidine kinase" evidence="14">
    <location>
        <begin position="392"/>
        <end position="593"/>
    </location>
</feature>
<dbReference type="EMBL" id="MAYW01000011">
    <property type="protein sequence ID" value="ODS34208.1"/>
    <property type="molecule type" value="Genomic_DNA"/>
</dbReference>
<dbReference type="CDD" id="cd00088">
    <property type="entry name" value="HPT"/>
    <property type="match status" value="1"/>
</dbReference>
<dbReference type="InterPro" id="IPR051315">
    <property type="entry name" value="Bact_Chemotaxis_CheA"/>
</dbReference>
<dbReference type="Pfam" id="PF01584">
    <property type="entry name" value="CheW"/>
    <property type="match status" value="1"/>
</dbReference>
<dbReference type="GO" id="GO:0006935">
    <property type="term" value="P:chemotaxis"/>
    <property type="evidence" value="ECO:0007669"/>
    <property type="project" value="UniProtKB-KW"/>
</dbReference>
<dbReference type="Pfam" id="PF02895">
    <property type="entry name" value="H-kinase_dim"/>
    <property type="match status" value="1"/>
</dbReference>
<name>A0A1E3XF34_9BACT</name>
<feature type="domain" description="CheW-like" evidence="15">
    <location>
        <begin position="595"/>
        <end position="730"/>
    </location>
</feature>
<evidence type="ECO:0000256" key="6">
    <source>
        <dbReference type="ARBA" id="ARBA00022679"/>
    </source>
</evidence>
<dbReference type="PRINTS" id="PR00344">
    <property type="entry name" value="BCTRLSENSOR"/>
</dbReference>
<dbReference type="SUPFAM" id="SSF47226">
    <property type="entry name" value="Histidine-containing phosphotransfer domain, HPT domain"/>
    <property type="match status" value="1"/>
</dbReference>
<evidence type="ECO:0000256" key="11">
    <source>
        <dbReference type="ARBA" id="ARBA00035100"/>
    </source>
</evidence>
<dbReference type="SUPFAM" id="SSF160246">
    <property type="entry name" value="EspE N-terminal domain-like"/>
    <property type="match status" value="1"/>
</dbReference>
<protein>
    <recommendedName>
        <fullName evidence="3">Chemotaxis protein CheA</fullName>
        <ecNumber evidence="2">2.7.13.3</ecNumber>
    </recommendedName>
</protein>
<evidence type="ECO:0000256" key="10">
    <source>
        <dbReference type="ARBA" id="ARBA00023012"/>
    </source>
</evidence>
<dbReference type="Pfam" id="PF02518">
    <property type="entry name" value="HATPase_c"/>
    <property type="match status" value="1"/>
</dbReference>
<dbReference type="InterPro" id="IPR004105">
    <property type="entry name" value="CheA-like_dim"/>
</dbReference>
<comment type="catalytic activity">
    <reaction evidence="1">
        <text>ATP + protein L-histidine = ADP + protein N-phospho-L-histidine.</text>
        <dbReference type="EC" id="2.7.13.3"/>
    </reaction>
</comment>
<dbReference type="Pfam" id="PF01627">
    <property type="entry name" value="Hpt"/>
    <property type="match status" value="1"/>
</dbReference>
<dbReference type="AlphaFoldDB" id="A0A1E3XF34"/>
<dbReference type="InterPro" id="IPR002545">
    <property type="entry name" value="CheW-lke_dom"/>
</dbReference>
<dbReference type="SUPFAM" id="SSF55874">
    <property type="entry name" value="ATPase domain of HSP90 chaperone/DNA topoisomerase II/histidine kinase"/>
    <property type="match status" value="1"/>
</dbReference>
<feature type="compositionally biased region" description="Basic and acidic residues" evidence="13">
    <location>
        <begin position="222"/>
        <end position="232"/>
    </location>
</feature>
<dbReference type="FunFam" id="3.30.565.10:FF:000016">
    <property type="entry name" value="Chemotaxis protein CheA, putative"/>
    <property type="match status" value="1"/>
</dbReference>
<organism evidence="17 18">
    <name type="scientific">Candidatus Scalindua rubra</name>
    <dbReference type="NCBI Taxonomy" id="1872076"/>
    <lineage>
        <taxon>Bacteria</taxon>
        <taxon>Pseudomonadati</taxon>
        <taxon>Planctomycetota</taxon>
        <taxon>Candidatus Brocadiia</taxon>
        <taxon>Candidatus Brocadiales</taxon>
        <taxon>Candidatus Scalinduaceae</taxon>
        <taxon>Candidatus Scalindua</taxon>
    </lineage>
</organism>
<sequence length="731" mass="81088">MSEHNTEVKDNNPESDNFNMNIKEDSEIFLEFLSETHDHLEDAESNILNIEEDTCDYEIINAIFRGIHSIKGSAGFLGLTDIQRLSHELETLLDKVRKDEIAITQEIINISLNSIDALRKLRENLATKVDKELGKIEDSDSSPKEQPVDIQPLIDRILSILRIADCGRKVPMGQRPFSGLREKTIRNPWPRPQSGSHQGGPKSLAQTARSAPGQAEINNSRQTEEIKKKSETSEEDYIGEILLNEGTITQEQLDKALKDKNKKIGETLVDDGSTTPDKVEKALKEQKPIGQILTEKGEITKHHLEDALKQQGRKIGEILVENRATIPDKIDVALQTQQTQRQSRLQSRTVKVDTAKLDNLFDLVGELVIANTLVCGEMQSVNNNGTSKNLSQLSKITKDIQDQVMSMRMVSLKQTFQKMSRLVRDVSLHAGKKIKLTISGEDTELDKNVIEEIADPLVHILRNSIDHGIEPENERIAKGKPKEGTIRLSAFHRGGNIIIEIEDDGKGLQKDMIVKKAIEKGLINDQSELNDNQIYNLIFAPGFSTADKVTNISGRGVGTDVVKKNIEKLRGKVEVTSEEGNGTVFTIKLPLTLAIIDGIVVNVGDTRYIIPTTSIEESIRPKKEEISTIKNQGEVINMRGNLFPLVRLHKLYNIDTTKTNPWEAIVVIVESEGGRFSILVDELLGQQQVVIKSLGDRFKDVKGISGGAILGDGKVGLILDTSGIRDAALAA</sequence>
<keyword evidence="9" id="KW-0067">ATP-binding</keyword>
<dbReference type="Gene3D" id="1.20.120.160">
    <property type="entry name" value="HPT domain"/>
    <property type="match status" value="1"/>
</dbReference>
<evidence type="ECO:0000256" key="5">
    <source>
        <dbReference type="ARBA" id="ARBA00022553"/>
    </source>
</evidence>
<evidence type="ECO:0000256" key="3">
    <source>
        <dbReference type="ARBA" id="ARBA00021495"/>
    </source>
</evidence>
<dbReference type="SUPFAM" id="SSF50341">
    <property type="entry name" value="CheW-like"/>
    <property type="match status" value="1"/>
</dbReference>
<dbReference type="GO" id="GO:0005524">
    <property type="term" value="F:ATP binding"/>
    <property type="evidence" value="ECO:0007669"/>
    <property type="project" value="UniProtKB-KW"/>
</dbReference>
<comment type="function">
    <text evidence="11">Involved in the transmission of sensory signals from the chemoreceptors to the flagellar motors. CheA is autophosphorylated; it can transfer its phosphate group to either CheB or CheY.</text>
</comment>
<dbReference type="Gene3D" id="2.30.30.40">
    <property type="entry name" value="SH3 Domains"/>
    <property type="match status" value="1"/>
</dbReference>
<reference evidence="17 18" key="1">
    <citation type="submission" date="2016-07" db="EMBL/GenBank/DDBJ databases">
        <title>Draft genome of Scalindua rubra, obtained from a brine-seawater interface in the Red Sea, sheds light on salt adaptation in anammox bacteria.</title>
        <authorList>
            <person name="Speth D.R."/>
            <person name="Lagkouvardos I."/>
            <person name="Wang Y."/>
            <person name="Qian P.-Y."/>
            <person name="Dutilh B.E."/>
            <person name="Jetten M.S."/>
        </authorList>
    </citation>
    <scope>NUCLEOTIDE SEQUENCE [LARGE SCALE GENOMIC DNA]</scope>
    <source>
        <strain evidence="17">BSI-1</strain>
    </source>
</reference>
<feature type="domain" description="HPt" evidence="16">
    <location>
        <begin position="21"/>
        <end position="125"/>
    </location>
</feature>
<accession>A0A1E3XF34</accession>
<evidence type="ECO:0000256" key="8">
    <source>
        <dbReference type="ARBA" id="ARBA00022777"/>
    </source>
</evidence>
<dbReference type="PROSITE" id="PS50894">
    <property type="entry name" value="HPT"/>
    <property type="match status" value="1"/>
</dbReference>
<evidence type="ECO:0000259" key="16">
    <source>
        <dbReference type="PROSITE" id="PS50894"/>
    </source>
</evidence>
<dbReference type="SMART" id="SM00387">
    <property type="entry name" value="HATPase_c"/>
    <property type="match status" value="1"/>
</dbReference>
<dbReference type="PANTHER" id="PTHR43395">
    <property type="entry name" value="SENSOR HISTIDINE KINASE CHEA"/>
    <property type="match status" value="1"/>
</dbReference>
<proteinExistence type="predicted"/>
<evidence type="ECO:0000256" key="9">
    <source>
        <dbReference type="ARBA" id="ARBA00022840"/>
    </source>
</evidence>
<dbReference type="CDD" id="cd16916">
    <property type="entry name" value="HATPase_CheA-like"/>
    <property type="match status" value="1"/>
</dbReference>
<dbReference type="EC" id="2.7.13.3" evidence="2"/>
<dbReference type="InterPro" id="IPR004358">
    <property type="entry name" value="Sig_transdc_His_kin-like_C"/>
</dbReference>
<dbReference type="PANTHER" id="PTHR43395:SF10">
    <property type="entry name" value="CHEMOTAXIS PROTEIN CHEA"/>
    <property type="match status" value="1"/>
</dbReference>
<dbReference type="InterPro" id="IPR036061">
    <property type="entry name" value="CheW-like_dom_sf"/>
</dbReference>
<keyword evidence="7" id="KW-0547">Nucleotide-binding</keyword>
<dbReference type="GO" id="GO:0000155">
    <property type="term" value="F:phosphorelay sensor kinase activity"/>
    <property type="evidence" value="ECO:0007669"/>
    <property type="project" value="InterPro"/>
</dbReference>
<dbReference type="Proteomes" id="UP000094056">
    <property type="component" value="Unassembled WGS sequence"/>
</dbReference>